<sequence length="743" mass="83231">MGEAAEGVIDAQRGDEHPNAPPRSSRNVSASSNRRHSAPRLSSPTTASLSDLIPEITQQRQPRRNSVAEVGYTVVKTLTKPGSFFGVFGWLGIPMLATFVAAAAALFFQAYIQLHPTEMANKLLNTTNYDNGEFWLLDEVDEAISGCAAAVLIIIGVGYIALGLFAVFYRRSALIRHVGSKRVRRNSNAQDGRRRDSKVMSGMSPVGNSAMPMSGKRANTKIAVLQPPPLLSWMLAHLGRTDPLAQLYKNALFDLPKLIFQTVTLVVYLRDGFPMLLINLYMALLVINWIISIYRFSRFTQDHKLIIARVFYLYDLFFAVFAPMVVLFYSCKSFQFDRAGFQAFVNTVNPGLFERIARLIADPVEMSIVRAGFSNLRLETPSQIIVKLLLNLLSLFKWQRIISTLVSANRIAHRRVIALSGNTAITWKQHVLGWVVFASCGAFTVLYTAVAQVSSINNCKAYPQCAVVSYQWYWGWSECLCRVLVDREVDPRTYDEWVSPTNITQVVADLSLAGELYAIQVVNRLVYPLPEELRRCTNLNKLILIYTKTDRLPEWMNEFTQMQYFHFEGDFSMAGLSYAPKNAFSGMNDLRFIHMGGIQGLQAFHVKRLPSLAKLRKLKTFTLIRRNEMCCNGYIDGTCNLNDQQCLPRVGEPVVECLNVTMSAENKAVINKAQSFVCGGSKADLRLRTPTKFTTDTLCGGVKYKQCQMGNVTMNAPVGFKLREELAPNVTRTSKRGSGVIDL</sequence>
<dbReference type="AlphaFoldDB" id="A0AAV2ZD73"/>
<feature type="transmembrane region" description="Helical" evidence="2">
    <location>
        <begin position="143"/>
        <end position="169"/>
    </location>
</feature>
<accession>A0AAV2ZD73</accession>
<feature type="transmembrane region" description="Helical" evidence="2">
    <location>
        <begin position="431"/>
        <end position="450"/>
    </location>
</feature>
<reference evidence="3" key="1">
    <citation type="submission" date="2022-11" db="EMBL/GenBank/DDBJ databases">
        <authorList>
            <person name="Morgan W.R."/>
            <person name="Tartar A."/>
        </authorList>
    </citation>
    <scope>NUCLEOTIDE SEQUENCE</scope>
    <source>
        <strain evidence="3">ARSEF 373</strain>
    </source>
</reference>
<keyword evidence="2" id="KW-0812">Transmembrane</keyword>
<name>A0AAV2ZD73_9STRA</name>
<reference evidence="3" key="2">
    <citation type="journal article" date="2023" name="Microbiol Resour">
        <title>Decontamination and Annotation of the Draft Genome Sequence of the Oomycete Lagenidium giganteum ARSEF 373.</title>
        <authorList>
            <person name="Morgan W.R."/>
            <person name="Tartar A."/>
        </authorList>
    </citation>
    <scope>NUCLEOTIDE SEQUENCE</scope>
    <source>
        <strain evidence="3">ARSEF 373</strain>
    </source>
</reference>
<comment type="caution">
    <text evidence="3">The sequence shown here is derived from an EMBL/GenBank/DDBJ whole genome shotgun (WGS) entry which is preliminary data.</text>
</comment>
<feature type="transmembrane region" description="Helical" evidence="2">
    <location>
        <begin position="84"/>
        <end position="112"/>
    </location>
</feature>
<feature type="transmembrane region" description="Helical" evidence="2">
    <location>
        <begin position="276"/>
        <end position="294"/>
    </location>
</feature>
<evidence type="ECO:0000313" key="3">
    <source>
        <dbReference type="EMBL" id="DBA03138.1"/>
    </source>
</evidence>
<dbReference type="SUPFAM" id="SSF52047">
    <property type="entry name" value="RNI-like"/>
    <property type="match status" value="1"/>
</dbReference>
<keyword evidence="4" id="KW-1185">Reference proteome</keyword>
<feature type="compositionally biased region" description="Low complexity" evidence="1">
    <location>
        <begin position="23"/>
        <end position="32"/>
    </location>
</feature>
<evidence type="ECO:0000256" key="1">
    <source>
        <dbReference type="SAM" id="MobiDB-lite"/>
    </source>
</evidence>
<gene>
    <name evidence="3" type="ORF">N0F65_003858</name>
</gene>
<feature type="region of interest" description="Disordered" evidence="1">
    <location>
        <begin position="1"/>
        <end position="64"/>
    </location>
</feature>
<dbReference type="Gene3D" id="3.80.10.10">
    <property type="entry name" value="Ribonuclease Inhibitor"/>
    <property type="match status" value="1"/>
</dbReference>
<proteinExistence type="predicted"/>
<dbReference type="Proteomes" id="UP001146120">
    <property type="component" value="Unassembled WGS sequence"/>
</dbReference>
<evidence type="ECO:0000313" key="4">
    <source>
        <dbReference type="Proteomes" id="UP001146120"/>
    </source>
</evidence>
<dbReference type="EMBL" id="DAKRPA010000022">
    <property type="protein sequence ID" value="DBA03138.1"/>
    <property type="molecule type" value="Genomic_DNA"/>
</dbReference>
<evidence type="ECO:0000256" key="2">
    <source>
        <dbReference type="SAM" id="Phobius"/>
    </source>
</evidence>
<keyword evidence="2" id="KW-0472">Membrane</keyword>
<organism evidence="3 4">
    <name type="scientific">Lagenidium giganteum</name>
    <dbReference type="NCBI Taxonomy" id="4803"/>
    <lineage>
        <taxon>Eukaryota</taxon>
        <taxon>Sar</taxon>
        <taxon>Stramenopiles</taxon>
        <taxon>Oomycota</taxon>
        <taxon>Peronosporomycetes</taxon>
        <taxon>Pythiales</taxon>
        <taxon>Pythiaceae</taxon>
    </lineage>
</organism>
<feature type="transmembrane region" description="Helical" evidence="2">
    <location>
        <begin position="306"/>
        <end position="329"/>
    </location>
</feature>
<protein>
    <submittedName>
        <fullName evidence="3">Uncharacterized protein</fullName>
    </submittedName>
</protein>
<feature type="compositionally biased region" description="Polar residues" evidence="1">
    <location>
        <begin position="40"/>
        <end position="49"/>
    </location>
</feature>
<keyword evidence="2" id="KW-1133">Transmembrane helix</keyword>
<dbReference type="InterPro" id="IPR032675">
    <property type="entry name" value="LRR_dom_sf"/>
</dbReference>